<name>A0AA88AKL4_FICCA</name>
<gene>
    <name evidence="2" type="ORF">TIFTF001_024018</name>
</gene>
<organism evidence="2 3">
    <name type="scientific">Ficus carica</name>
    <name type="common">Common fig</name>
    <dbReference type="NCBI Taxonomy" id="3494"/>
    <lineage>
        <taxon>Eukaryota</taxon>
        <taxon>Viridiplantae</taxon>
        <taxon>Streptophyta</taxon>
        <taxon>Embryophyta</taxon>
        <taxon>Tracheophyta</taxon>
        <taxon>Spermatophyta</taxon>
        <taxon>Magnoliopsida</taxon>
        <taxon>eudicotyledons</taxon>
        <taxon>Gunneridae</taxon>
        <taxon>Pentapetalae</taxon>
        <taxon>rosids</taxon>
        <taxon>fabids</taxon>
        <taxon>Rosales</taxon>
        <taxon>Moraceae</taxon>
        <taxon>Ficeae</taxon>
        <taxon>Ficus</taxon>
    </lineage>
</organism>
<evidence type="ECO:0000256" key="1">
    <source>
        <dbReference type="SAM" id="MobiDB-lite"/>
    </source>
</evidence>
<feature type="region of interest" description="Disordered" evidence="1">
    <location>
        <begin position="15"/>
        <end position="34"/>
    </location>
</feature>
<proteinExistence type="predicted"/>
<dbReference type="Proteomes" id="UP001187192">
    <property type="component" value="Unassembled WGS sequence"/>
</dbReference>
<evidence type="ECO:0000313" key="2">
    <source>
        <dbReference type="EMBL" id="GMN54887.1"/>
    </source>
</evidence>
<protein>
    <submittedName>
        <fullName evidence="2">Uncharacterized protein</fullName>
    </submittedName>
</protein>
<reference evidence="2" key="1">
    <citation type="submission" date="2023-07" db="EMBL/GenBank/DDBJ databases">
        <title>draft genome sequence of fig (Ficus carica).</title>
        <authorList>
            <person name="Takahashi T."/>
            <person name="Nishimura K."/>
        </authorList>
    </citation>
    <scope>NUCLEOTIDE SEQUENCE</scope>
</reference>
<dbReference type="EMBL" id="BTGU01000054">
    <property type="protein sequence ID" value="GMN54887.1"/>
    <property type="molecule type" value="Genomic_DNA"/>
</dbReference>
<feature type="compositionally biased region" description="Polar residues" evidence="1">
    <location>
        <begin position="23"/>
        <end position="33"/>
    </location>
</feature>
<dbReference type="AlphaFoldDB" id="A0AA88AKL4"/>
<accession>A0AA88AKL4</accession>
<sequence>MKLNVWPELWRSFQERHRASDPEVQSPNSSQRRLSCDDSCVWSGTSIGANLTCLGGGLSFWGGYARIQLPFDG</sequence>
<keyword evidence="3" id="KW-1185">Reference proteome</keyword>
<comment type="caution">
    <text evidence="2">The sequence shown here is derived from an EMBL/GenBank/DDBJ whole genome shotgun (WGS) entry which is preliminary data.</text>
</comment>
<evidence type="ECO:0000313" key="3">
    <source>
        <dbReference type="Proteomes" id="UP001187192"/>
    </source>
</evidence>